<evidence type="ECO:0000313" key="2">
    <source>
        <dbReference type="Proteomes" id="UP001642483"/>
    </source>
</evidence>
<dbReference type="InterPro" id="IPR052709">
    <property type="entry name" value="Transposase-MT_Hybrid"/>
</dbReference>
<reference evidence="1 2" key="1">
    <citation type="submission" date="2024-02" db="EMBL/GenBank/DDBJ databases">
        <authorList>
            <person name="Daric V."/>
            <person name="Darras S."/>
        </authorList>
    </citation>
    <scope>NUCLEOTIDE SEQUENCE [LARGE SCALE GENOMIC DNA]</scope>
</reference>
<dbReference type="Proteomes" id="UP001642483">
    <property type="component" value="Unassembled WGS sequence"/>
</dbReference>
<organism evidence="1 2">
    <name type="scientific">Clavelina lepadiformis</name>
    <name type="common">Light-bulb sea squirt</name>
    <name type="synonym">Ascidia lepadiformis</name>
    <dbReference type="NCBI Taxonomy" id="159417"/>
    <lineage>
        <taxon>Eukaryota</taxon>
        <taxon>Metazoa</taxon>
        <taxon>Chordata</taxon>
        <taxon>Tunicata</taxon>
        <taxon>Ascidiacea</taxon>
        <taxon>Aplousobranchia</taxon>
        <taxon>Clavelinidae</taxon>
        <taxon>Clavelina</taxon>
    </lineage>
</organism>
<dbReference type="PANTHER" id="PTHR46060">
    <property type="entry name" value="MARINER MOS1 TRANSPOSASE-LIKE PROTEIN"/>
    <property type="match status" value="1"/>
</dbReference>
<proteinExistence type="predicted"/>
<sequence>MSARLTNCSSLEQRGVIRFLLAESVKSSEILSRIQRQYGSSCISRVNFYKLVQAFKDGRESITDDTESRRPVDVSTPEAIQAVEDMIRSDRRVTFDEMATNLDIVLDIVQLTQSYMINCIQKSTAVGSPKC</sequence>
<protein>
    <recommendedName>
        <fullName evidence="3">Mos1 transposase HTH domain-containing protein</fullName>
    </recommendedName>
</protein>
<accession>A0ABP0GKA9</accession>
<dbReference type="PANTHER" id="PTHR46060:SF1">
    <property type="entry name" value="MARINER MOS1 TRANSPOSASE-LIKE PROTEIN"/>
    <property type="match status" value="1"/>
</dbReference>
<gene>
    <name evidence="1" type="ORF">CVLEPA_LOCUS24931</name>
</gene>
<dbReference type="EMBL" id="CAWYQH010000130">
    <property type="protein sequence ID" value="CAK8692198.1"/>
    <property type="molecule type" value="Genomic_DNA"/>
</dbReference>
<evidence type="ECO:0008006" key="3">
    <source>
        <dbReference type="Google" id="ProtNLM"/>
    </source>
</evidence>
<keyword evidence="2" id="KW-1185">Reference proteome</keyword>
<evidence type="ECO:0000313" key="1">
    <source>
        <dbReference type="EMBL" id="CAK8692198.1"/>
    </source>
</evidence>
<name>A0ABP0GKA9_CLALP</name>
<comment type="caution">
    <text evidence="1">The sequence shown here is derived from an EMBL/GenBank/DDBJ whole genome shotgun (WGS) entry which is preliminary data.</text>
</comment>